<dbReference type="GO" id="GO:0004222">
    <property type="term" value="F:metalloendopeptidase activity"/>
    <property type="evidence" value="ECO:0007669"/>
    <property type="project" value="TreeGrafter"/>
</dbReference>
<evidence type="ECO:0000313" key="4">
    <source>
        <dbReference type="Proteomes" id="UP000027451"/>
    </source>
</evidence>
<keyword evidence="1" id="KW-0732">Signal</keyword>
<sequence length="245" mass="25255">MISSVQSRRLSCAACLAVVFSFVLGGCASRTLEQTATKPASQTDAAAAPAAPAGFYRVTGADTLASIAAAYGRDPNAIAAWNGLSASTPLTNGQLLRVGPPSASVAGSDDSTQRTVNATRCRSDSLSWPIKGPILKRFGVDGVRGVVIGGAAGDTIRAAKGGRVVYAGNEIAGYGSLVILKHDSRYLTAYGHIQNVLTKEGADVTKGQAIATMGAQTNGQPSLLFEVRRDRQPVDPLPYLSDCAS</sequence>
<dbReference type="InterPro" id="IPR016047">
    <property type="entry name" value="M23ase_b-sheet_dom"/>
</dbReference>
<evidence type="ECO:0000259" key="2">
    <source>
        <dbReference type="PROSITE" id="PS51782"/>
    </source>
</evidence>
<gene>
    <name evidence="3" type="ORF">BG60_08475</name>
</gene>
<feature type="domain" description="LysM" evidence="2">
    <location>
        <begin position="54"/>
        <end position="98"/>
    </location>
</feature>
<dbReference type="Gene3D" id="2.70.70.10">
    <property type="entry name" value="Glucose Permease (Domain IIA)"/>
    <property type="match status" value="1"/>
</dbReference>
<comment type="caution">
    <text evidence="3">The sequence shown here is derived from an EMBL/GenBank/DDBJ whole genome shotgun (WGS) entry which is preliminary data.</text>
</comment>
<organism evidence="3 4">
    <name type="scientific">Caballeronia zhejiangensis</name>
    <dbReference type="NCBI Taxonomy" id="871203"/>
    <lineage>
        <taxon>Bacteria</taxon>
        <taxon>Pseudomonadati</taxon>
        <taxon>Pseudomonadota</taxon>
        <taxon>Betaproteobacteria</taxon>
        <taxon>Burkholderiales</taxon>
        <taxon>Burkholderiaceae</taxon>
        <taxon>Caballeronia</taxon>
    </lineage>
</organism>
<keyword evidence="3" id="KW-0449">Lipoprotein</keyword>
<dbReference type="Pfam" id="PF01551">
    <property type="entry name" value="Peptidase_M23"/>
    <property type="match status" value="1"/>
</dbReference>
<dbReference type="CDD" id="cd00118">
    <property type="entry name" value="LysM"/>
    <property type="match status" value="1"/>
</dbReference>
<dbReference type="Pfam" id="PF01476">
    <property type="entry name" value="LysM"/>
    <property type="match status" value="1"/>
</dbReference>
<protein>
    <submittedName>
        <fullName evidence="3">Lipoprotein</fullName>
    </submittedName>
</protein>
<accession>A0A656QHY6</accession>
<reference evidence="3 4" key="1">
    <citation type="submission" date="2014-03" db="EMBL/GenBank/DDBJ databases">
        <title>Draft Genome Sequences of Four Burkholderia Strains.</title>
        <authorList>
            <person name="Liu X.Y."/>
            <person name="Li C.X."/>
            <person name="Xu J.H."/>
        </authorList>
    </citation>
    <scope>NUCLEOTIDE SEQUENCE [LARGE SCALE GENOMIC DNA]</scope>
    <source>
        <strain evidence="3 4">OP-1</strain>
    </source>
</reference>
<dbReference type="PANTHER" id="PTHR21666:SF270">
    <property type="entry name" value="MUREIN HYDROLASE ACTIVATOR ENVC"/>
    <property type="match status" value="1"/>
</dbReference>
<dbReference type="CDD" id="cd12797">
    <property type="entry name" value="M23_peptidase"/>
    <property type="match status" value="1"/>
</dbReference>
<dbReference type="InterPro" id="IPR018392">
    <property type="entry name" value="LysM"/>
</dbReference>
<proteinExistence type="predicted"/>
<dbReference type="PANTHER" id="PTHR21666">
    <property type="entry name" value="PEPTIDASE-RELATED"/>
    <property type="match status" value="1"/>
</dbReference>
<dbReference type="Gene3D" id="3.10.350.10">
    <property type="entry name" value="LysM domain"/>
    <property type="match status" value="1"/>
</dbReference>
<dbReference type="Proteomes" id="UP000027451">
    <property type="component" value="Unassembled WGS sequence"/>
</dbReference>
<dbReference type="AlphaFoldDB" id="A0A656QHY6"/>
<dbReference type="InterPro" id="IPR011055">
    <property type="entry name" value="Dup_hybrid_motif"/>
</dbReference>
<evidence type="ECO:0000256" key="1">
    <source>
        <dbReference type="SAM" id="SignalP"/>
    </source>
</evidence>
<dbReference type="InterPro" id="IPR036779">
    <property type="entry name" value="LysM_dom_sf"/>
</dbReference>
<dbReference type="OrthoDB" id="9795421at2"/>
<keyword evidence="4" id="KW-1185">Reference proteome</keyword>
<dbReference type="EMBL" id="JFHD01000015">
    <property type="protein sequence ID" value="KDR28983.1"/>
    <property type="molecule type" value="Genomic_DNA"/>
</dbReference>
<feature type="chain" id="PRO_5024928964" evidence="1">
    <location>
        <begin position="26"/>
        <end position="245"/>
    </location>
</feature>
<feature type="signal peptide" evidence="1">
    <location>
        <begin position="1"/>
        <end position="25"/>
    </location>
</feature>
<dbReference type="InterPro" id="IPR050570">
    <property type="entry name" value="Cell_wall_metabolism_enzyme"/>
</dbReference>
<name>A0A656QHY6_9BURK</name>
<dbReference type="SUPFAM" id="SSF51261">
    <property type="entry name" value="Duplicated hybrid motif"/>
    <property type="match status" value="1"/>
</dbReference>
<dbReference type="PROSITE" id="PS51782">
    <property type="entry name" value="LYSM"/>
    <property type="match status" value="1"/>
</dbReference>
<evidence type="ECO:0000313" key="3">
    <source>
        <dbReference type="EMBL" id="KDR28983.1"/>
    </source>
</evidence>